<dbReference type="SUPFAM" id="SSF46689">
    <property type="entry name" value="Homeodomain-like"/>
    <property type="match status" value="2"/>
</dbReference>
<feature type="domain" description="HTH tetR-type" evidence="5">
    <location>
        <begin position="218"/>
        <end position="276"/>
    </location>
</feature>
<organism evidence="6 7">
    <name type="scientific">Erythrobacter aureus</name>
    <dbReference type="NCBI Taxonomy" id="2182384"/>
    <lineage>
        <taxon>Bacteria</taxon>
        <taxon>Pseudomonadati</taxon>
        <taxon>Pseudomonadota</taxon>
        <taxon>Alphaproteobacteria</taxon>
        <taxon>Sphingomonadales</taxon>
        <taxon>Erythrobacteraceae</taxon>
        <taxon>Erythrobacter/Porphyrobacter group</taxon>
        <taxon>Erythrobacter</taxon>
    </lineage>
</organism>
<dbReference type="EMBL" id="CP031357">
    <property type="protein sequence ID" value="AXK41033.1"/>
    <property type="molecule type" value="Genomic_DNA"/>
</dbReference>
<keyword evidence="1" id="KW-0805">Transcription regulation</keyword>
<evidence type="ECO:0000256" key="1">
    <source>
        <dbReference type="ARBA" id="ARBA00023015"/>
    </source>
</evidence>
<dbReference type="RefSeq" id="WP_115415226.1">
    <property type="nucleotide sequence ID" value="NZ_CP031357.1"/>
</dbReference>
<feature type="DNA-binding region" description="H-T-H motif" evidence="4">
    <location>
        <begin position="239"/>
        <end position="258"/>
    </location>
</feature>
<dbReference type="KEGG" id="err:DVR09_00640"/>
<dbReference type="OrthoDB" id="7477595at2"/>
<evidence type="ECO:0000256" key="3">
    <source>
        <dbReference type="ARBA" id="ARBA00023163"/>
    </source>
</evidence>
<accession>A0A345YAT1</accession>
<dbReference type="PANTHER" id="PTHR30055">
    <property type="entry name" value="HTH-TYPE TRANSCRIPTIONAL REGULATOR RUTR"/>
    <property type="match status" value="1"/>
</dbReference>
<evidence type="ECO:0000256" key="2">
    <source>
        <dbReference type="ARBA" id="ARBA00023125"/>
    </source>
</evidence>
<dbReference type="GO" id="GO:0000976">
    <property type="term" value="F:transcription cis-regulatory region binding"/>
    <property type="evidence" value="ECO:0007669"/>
    <property type="project" value="TreeGrafter"/>
</dbReference>
<dbReference type="PANTHER" id="PTHR30055:SF234">
    <property type="entry name" value="HTH-TYPE TRANSCRIPTIONAL REGULATOR BETI"/>
    <property type="match status" value="1"/>
</dbReference>
<dbReference type="GO" id="GO:0003700">
    <property type="term" value="F:DNA-binding transcription factor activity"/>
    <property type="evidence" value="ECO:0007669"/>
    <property type="project" value="TreeGrafter"/>
</dbReference>
<protein>
    <submittedName>
        <fullName evidence="6">TetR/AcrR family transcriptional regulator</fullName>
    </submittedName>
</protein>
<keyword evidence="3" id="KW-0804">Transcription</keyword>
<dbReference type="Pfam" id="PF00440">
    <property type="entry name" value="TetR_N"/>
    <property type="match status" value="1"/>
</dbReference>
<evidence type="ECO:0000256" key="4">
    <source>
        <dbReference type="PROSITE-ProRule" id="PRU00335"/>
    </source>
</evidence>
<name>A0A345YAT1_9SPHN</name>
<gene>
    <name evidence="6" type="ORF">DVR09_00640</name>
</gene>
<sequence length="379" mass="40944">MAADAELAAMATDKRLAHHAAQLWRAGGLRAVTFGAVAKEAASGKSLVSHHFPSHRHLLLAAGHLVAGALAEKLEAIAQALQASDRAARQDGPAILIERLLYEDGEQATCLLELCALALSDADFRDMLAPIFAAIARIAALTEADTRLIQIAVLGELLQHAPIPRSPLGPQGLRERMRLFTAPGAQHPELVEGFRSLANARVEKRALAAEDRQDPSPEDRRERIVLAARNLLARGEDPSHRAIAAEAGVSLSATTYYFKSRTDIVIGIYERIQADTREGRAQAAFASVSDTREFIAALRALLPYYPAHPDATVAHLNLVLLAARTPPLRDWADRAQKLEIAGLRQLLARFEPDIGIDLGRTSLSVISGLALDLLLHPPD</sequence>
<dbReference type="PROSITE" id="PS50977">
    <property type="entry name" value="HTH_TETR_2"/>
    <property type="match status" value="1"/>
</dbReference>
<dbReference type="AlphaFoldDB" id="A0A345YAT1"/>
<keyword evidence="2 4" id="KW-0238">DNA-binding</keyword>
<evidence type="ECO:0000259" key="5">
    <source>
        <dbReference type="PROSITE" id="PS50977"/>
    </source>
</evidence>
<evidence type="ECO:0000313" key="7">
    <source>
        <dbReference type="Proteomes" id="UP000254508"/>
    </source>
</evidence>
<evidence type="ECO:0000313" key="6">
    <source>
        <dbReference type="EMBL" id="AXK41033.1"/>
    </source>
</evidence>
<dbReference type="InterPro" id="IPR001647">
    <property type="entry name" value="HTH_TetR"/>
</dbReference>
<dbReference type="Gene3D" id="1.10.357.10">
    <property type="entry name" value="Tetracycline Repressor, domain 2"/>
    <property type="match status" value="2"/>
</dbReference>
<dbReference type="Proteomes" id="UP000254508">
    <property type="component" value="Chromosome"/>
</dbReference>
<dbReference type="InterPro" id="IPR009057">
    <property type="entry name" value="Homeodomain-like_sf"/>
</dbReference>
<keyword evidence="7" id="KW-1185">Reference proteome</keyword>
<reference evidence="7" key="1">
    <citation type="submission" date="2018-07" db="EMBL/GenBank/DDBJ databases">
        <title>Genome sequence of Erythrobacter strain YH-07, an antagonistic bacterium isolated from Yellow Sea.</title>
        <authorList>
            <person name="Tang T."/>
            <person name="Liu Q."/>
            <person name="Sun X."/>
        </authorList>
    </citation>
    <scope>NUCLEOTIDE SEQUENCE [LARGE SCALE GENOMIC DNA]</scope>
    <source>
        <strain evidence="7">YH-07</strain>
    </source>
</reference>
<dbReference type="InterPro" id="IPR050109">
    <property type="entry name" value="HTH-type_TetR-like_transc_reg"/>
</dbReference>
<proteinExistence type="predicted"/>